<protein>
    <submittedName>
        <fullName evidence="1">Uncharacterized protein</fullName>
    </submittedName>
</protein>
<dbReference type="AlphaFoldDB" id="A0A0A1VNV6"/>
<dbReference type="Proteomes" id="UP000030321">
    <property type="component" value="Unassembled WGS sequence"/>
</dbReference>
<evidence type="ECO:0000313" key="2">
    <source>
        <dbReference type="Proteomes" id="UP000030321"/>
    </source>
</evidence>
<dbReference type="EMBL" id="BBPA01000002">
    <property type="protein sequence ID" value="GAL91365.1"/>
    <property type="molecule type" value="Genomic_DNA"/>
</dbReference>
<organism evidence="1 2">
    <name type="scientific">Microcystis aeruginosa NIES-44</name>
    <dbReference type="NCBI Taxonomy" id="449439"/>
    <lineage>
        <taxon>Bacteria</taxon>
        <taxon>Bacillati</taxon>
        <taxon>Cyanobacteriota</taxon>
        <taxon>Cyanophyceae</taxon>
        <taxon>Oscillatoriophycideae</taxon>
        <taxon>Chroococcales</taxon>
        <taxon>Microcystaceae</taxon>
        <taxon>Microcystis</taxon>
    </lineage>
</organism>
<comment type="caution">
    <text evidence="1">The sequence shown here is derived from an EMBL/GenBank/DDBJ whole genome shotgun (WGS) entry which is preliminary data.</text>
</comment>
<sequence>MARLNQLSVISYQLSVISYQLSVISYQLSDYSFKWTVLGENFANFFSLITVH</sequence>
<gene>
    <name evidence="1" type="ORF">N44_00734</name>
</gene>
<name>A0A0A1VNV6_MICAE</name>
<accession>A0A0A1VNV6</accession>
<evidence type="ECO:0000313" key="1">
    <source>
        <dbReference type="EMBL" id="GAL91365.1"/>
    </source>
</evidence>
<reference evidence="2" key="1">
    <citation type="journal article" date="2015" name="Genome">
        <title>Whole Genome Sequence of the Non-Microcystin-Producing Microcystis aeruginosa Strain NIES-44.</title>
        <authorList>
            <person name="Okano K."/>
            <person name="Miyata N."/>
            <person name="Ozaki Y."/>
        </authorList>
    </citation>
    <scope>NUCLEOTIDE SEQUENCE [LARGE SCALE GENOMIC DNA]</scope>
    <source>
        <strain evidence="2">NIES-44</strain>
    </source>
</reference>
<proteinExistence type="predicted"/>